<name>A0A3Q7IHX3_SOLLC</name>
<evidence type="ECO:0000313" key="2">
    <source>
        <dbReference type="Proteomes" id="UP000004994"/>
    </source>
</evidence>
<sequence>MSSVGSHNGLPPPLLTCRILCDVKLSNITMSLEYIGNESRKSRILKTMNYDEALQDKGAEKWIVAMKSEMESMFSNNVWDLNLGETSHIIGIKVLHDRKKRMLGLSQALYIDTILTRFSMHDSKKDFLPLRHGISLSKDQCPKKN</sequence>
<accession>A0A3Q7IHX3</accession>
<reference evidence="1" key="1">
    <citation type="journal article" date="2012" name="Nature">
        <title>The tomato genome sequence provides insights into fleshy fruit evolution.</title>
        <authorList>
            <consortium name="Tomato Genome Consortium"/>
        </authorList>
    </citation>
    <scope>NUCLEOTIDE SEQUENCE [LARGE SCALE GENOMIC DNA]</scope>
    <source>
        <strain evidence="1">cv. Heinz 1706</strain>
    </source>
</reference>
<dbReference type="AlphaFoldDB" id="A0A3Q7IHX3"/>
<dbReference type="Gramene" id="Solyc08g045715.1.1">
    <property type="protein sequence ID" value="Solyc08g045715.1.1"/>
    <property type="gene ID" value="Solyc08g045715.1"/>
</dbReference>
<evidence type="ECO:0000313" key="1">
    <source>
        <dbReference type="EnsemblPlants" id="Solyc08g045715.1.1"/>
    </source>
</evidence>
<dbReference type="Proteomes" id="UP000004994">
    <property type="component" value="Chromosome 8"/>
</dbReference>
<dbReference type="EnsemblPlants" id="Solyc08g045715.1.1">
    <property type="protein sequence ID" value="Solyc08g045715.1.1"/>
    <property type="gene ID" value="Solyc08g045715.1"/>
</dbReference>
<keyword evidence="2" id="KW-1185">Reference proteome</keyword>
<dbReference type="InParanoid" id="A0A3Q7IHX3"/>
<reference evidence="1" key="2">
    <citation type="submission" date="2019-01" db="UniProtKB">
        <authorList>
            <consortium name="EnsemblPlants"/>
        </authorList>
    </citation>
    <scope>IDENTIFICATION</scope>
    <source>
        <strain evidence="1">cv. Heinz 1706</strain>
    </source>
</reference>
<protein>
    <recommendedName>
        <fullName evidence="3">Reverse transcriptase Ty1/copia-type domain-containing protein</fullName>
    </recommendedName>
</protein>
<organism evidence="1">
    <name type="scientific">Solanum lycopersicum</name>
    <name type="common">Tomato</name>
    <name type="synonym">Lycopersicon esculentum</name>
    <dbReference type="NCBI Taxonomy" id="4081"/>
    <lineage>
        <taxon>Eukaryota</taxon>
        <taxon>Viridiplantae</taxon>
        <taxon>Streptophyta</taxon>
        <taxon>Embryophyta</taxon>
        <taxon>Tracheophyta</taxon>
        <taxon>Spermatophyta</taxon>
        <taxon>Magnoliopsida</taxon>
        <taxon>eudicotyledons</taxon>
        <taxon>Gunneridae</taxon>
        <taxon>Pentapetalae</taxon>
        <taxon>asterids</taxon>
        <taxon>lamiids</taxon>
        <taxon>Solanales</taxon>
        <taxon>Solanaceae</taxon>
        <taxon>Solanoideae</taxon>
        <taxon>Solaneae</taxon>
        <taxon>Solanum</taxon>
        <taxon>Solanum subgen. Lycopersicon</taxon>
    </lineage>
</organism>
<proteinExistence type="predicted"/>
<evidence type="ECO:0008006" key="3">
    <source>
        <dbReference type="Google" id="ProtNLM"/>
    </source>
</evidence>